<gene>
    <name evidence="1" type="ORF">EV420DRAFT_1479868</name>
</gene>
<protein>
    <submittedName>
        <fullName evidence="1">Uncharacterized protein</fullName>
    </submittedName>
</protein>
<proteinExistence type="predicted"/>
<organism evidence="1 2">
    <name type="scientific">Armillaria tabescens</name>
    <name type="common">Ringless honey mushroom</name>
    <name type="synonym">Agaricus tabescens</name>
    <dbReference type="NCBI Taxonomy" id="1929756"/>
    <lineage>
        <taxon>Eukaryota</taxon>
        <taxon>Fungi</taxon>
        <taxon>Dikarya</taxon>
        <taxon>Basidiomycota</taxon>
        <taxon>Agaricomycotina</taxon>
        <taxon>Agaricomycetes</taxon>
        <taxon>Agaricomycetidae</taxon>
        <taxon>Agaricales</taxon>
        <taxon>Marasmiineae</taxon>
        <taxon>Physalacriaceae</taxon>
        <taxon>Desarmillaria</taxon>
    </lineage>
</organism>
<evidence type="ECO:0000313" key="1">
    <source>
        <dbReference type="EMBL" id="KAK0458649.1"/>
    </source>
</evidence>
<dbReference type="EMBL" id="JAUEPS010000017">
    <property type="protein sequence ID" value="KAK0458649.1"/>
    <property type="molecule type" value="Genomic_DNA"/>
</dbReference>
<accession>A0AA39KF48</accession>
<reference evidence="1" key="1">
    <citation type="submission" date="2023-06" db="EMBL/GenBank/DDBJ databases">
        <authorList>
            <consortium name="Lawrence Berkeley National Laboratory"/>
            <person name="Ahrendt S."/>
            <person name="Sahu N."/>
            <person name="Indic B."/>
            <person name="Wong-Bajracharya J."/>
            <person name="Merenyi Z."/>
            <person name="Ke H.-M."/>
            <person name="Monk M."/>
            <person name="Kocsube S."/>
            <person name="Drula E."/>
            <person name="Lipzen A."/>
            <person name="Balint B."/>
            <person name="Henrissat B."/>
            <person name="Andreopoulos B."/>
            <person name="Martin F.M."/>
            <person name="Harder C.B."/>
            <person name="Rigling D."/>
            <person name="Ford K.L."/>
            <person name="Foster G.D."/>
            <person name="Pangilinan J."/>
            <person name="Papanicolaou A."/>
            <person name="Barry K."/>
            <person name="LaButti K."/>
            <person name="Viragh M."/>
            <person name="Koriabine M."/>
            <person name="Yan M."/>
            <person name="Riley R."/>
            <person name="Champramary S."/>
            <person name="Plett K.L."/>
            <person name="Tsai I.J."/>
            <person name="Slot J."/>
            <person name="Sipos G."/>
            <person name="Plett J."/>
            <person name="Nagy L.G."/>
            <person name="Grigoriev I.V."/>
        </authorList>
    </citation>
    <scope>NUCLEOTIDE SEQUENCE</scope>
    <source>
        <strain evidence="1">CCBAS 213</strain>
    </source>
</reference>
<dbReference type="Proteomes" id="UP001175211">
    <property type="component" value="Unassembled WGS sequence"/>
</dbReference>
<dbReference type="AlphaFoldDB" id="A0AA39KF48"/>
<name>A0AA39KF48_ARMTA</name>
<sequence length="253" mass="28576">MKNDLSEKSLRLPKRIPDEYCKKPTLFSSESSEELLRLVLSKERKTDEYEQLSGAASKAEEDRFAGRISASTRPMLKSLRPWAGHSFGTCRGHKWTCEKVCGRDKADLLCKGCPPRRFKDVRCCSREKVAENLSMWDKGVDDSTSTVEILMKADSLPSTSARRNFFNAPEISSTVYQFVFLGTIRGGKFSIISRKGWSTVFQVLLEVATRDPLQLRKMKEVGVISGKAPEIHLTLPTVSRIENPPRNTCRLVQ</sequence>
<keyword evidence="2" id="KW-1185">Reference proteome</keyword>
<dbReference type="GeneID" id="85353159"/>
<evidence type="ECO:0000313" key="2">
    <source>
        <dbReference type="Proteomes" id="UP001175211"/>
    </source>
</evidence>
<dbReference type="RefSeq" id="XP_060330919.1">
    <property type="nucleotide sequence ID" value="XM_060469611.1"/>
</dbReference>
<comment type="caution">
    <text evidence="1">The sequence shown here is derived from an EMBL/GenBank/DDBJ whole genome shotgun (WGS) entry which is preliminary data.</text>
</comment>